<evidence type="ECO:0000313" key="7">
    <source>
        <dbReference type="Proteomes" id="UP000321570"/>
    </source>
</evidence>
<evidence type="ECO:0000256" key="3">
    <source>
        <dbReference type="ARBA" id="ARBA00022833"/>
    </source>
</evidence>
<keyword evidence="3" id="KW-0862">Zinc</keyword>
<evidence type="ECO:0000259" key="5">
    <source>
        <dbReference type="PROSITE" id="PS50089"/>
    </source>
</evidence>
<evidence type="ECO:0000313" key="6">
    <source>
        <dbReference type="EMBL" id="VUZ53626.1"/>
    </source>
</evidence>
<accession>A0A564Z2G1</accession>
<feature type="non-terminal residue" evidence="6">
    <location>
        <position position="246"/>
    </location>
</feature>
<dbReference type="PROSITE" id="PS50089">
    <property type="entry name" value="ZF_RING_2"/>
    <property type="match status" value="1"/>
</dbReference>
<dbReference type="Proteomes" id="UP000321570">
    <property type="component" value="Unassembled WGS sequence"/>
</dbReference>
<dbReference type="InterPro" id="IPR013083">
    <property type="entry name" value="Znf_RING/FYVE/PHD"/>
</dbReference>
<reference evidence="6 7" key="1">
    <citation type="submission" date="2019-07" db="EMBL/GenBank/DDBJ databases">
        <authorList>
            <person name="Jastrzebski P J."/>
            <person name="Paukszto L."/>
            <person name="Jastrzebski P J."/>
        </authorList>
    </citation>
    <scope>NUCLEOTIDE SEQUENCE [LARGE SCALE GENOMIC DNA]</scope>
    <source>
        <strain evidence="6 7">WMS-il1</strain>
    </source>
</reference>
<keyword evidence="1" id="KW-0479">Metal-binding</keyword>
<dbReference type="InterPro" id="IPR001841">
    <property type="entry name" value="Znf_RING"/>
</dbReference>
<dbReference type="EMBL" id="CABIJS010000555">
    <property type="protein sequence ID" value="VUZ53626.1"/>
    <property type="molecule type" value="Genomic_DNA"/>
</dbReference>
<organism evidence="6 7">
    <name type="scientific">Hymenolepis diminuta</name>
    <name type="common">Rat tapeworm</name>
    <dbReference type="NCBI Taxonomy" id="6216"/>
    <lineage>
        <taxon>Eukaryota</taxon>
        <taxon>Metazoa</taxon>
        <taxon>Spiralia</taxon>
        <taxon>Lophotrochozoa</taxon>
        <taxon>Platyhelminthes</taxon>
        <taxon>Cestoda</taxon>
        <taxon>Eucestoda</taxon>
        <taxon>Cyclophyllidea</taxon>
        <taxon>Hymenolepididae</taxon>
        <taxon>Hymenolepis</taxon>
    </lineage>
</organism>
<dbReference type="SUPFAM" id="SSF57850">
    <property type="entry name" value="RING/U-box"/>
    <property type="match status" value="1"/>
</dbReference>
<dbReference type="GO" id="GO:0008270">
    <property type="term" value="F:zinc ion binding"/>
    <property type="evidence" value="ECO:0007669"/>
    <property type="project" value="UniProtKB-KW"/>
</dbReference>
<evidence type="ECO:0000256" key="2">
    <source>
        <dbReference type="ARBA" id="ARBA00022771"/>
    </source>
</evidence>
<dbReference type="Gene3D" id="3.30.40.10">
    <property type="entry name" value="Zinc/RING finger domain, C3HC4 (zinc finger)"/>
    <property type="match status" value="1"/>
</dbReference>
<sequence>MDSINCCICQEDVRQPMAKPDCCTHLFCLECLEPWLRERNTCPLDRHSVHSIQLIESKSGGIVKCISVPEASSNFDVSDDGMVFDFDIWPENADEWMSRINAIMEYVHDILLQMLNFNGNMHSYLEANQDIPEELYLNNFILYGFKLHLEGIREPPFHDRLSSESRQLYEQLLINYERSMQHHFKQCSQKFGVRLSHSGSTDRPYSNALLQLISTTYDHIWDFIDCFLSFTLRKILFAYADKRRRN</sequence>
<keyword evidence="2 4" id="KW-0863">Zinc-finger</keyword>
<evidence type="ECO:0000256" key="1">
    <source>
        <dbReference type="ARBA" id="ARBA00022723"/>
    </source>
</evidence>
<evidence type="ECO:0000256" key="4">
    <source>
        <dbReference type="PROSITE-ProRule" id="PRU00175"/>
    </source>
</evidence>
<keyword evidence="7" id="KW-1185">Reference proteome</keyword>
<dbReference type="PROSITE" id="PS00518">
    <property type="entry name" value="ZF_RING_1"/>
    <property type="match status" value="1"/>
</dbReference>
<protein>
    <recommendedName>
        <fullName evidence="5">RING-type domain-containing protein</fullName>
    </recommendedName>
</protein>
<feature type="domain" description="RING-type" evidence="5">
    <location>
        <begin position="6"/>
        <end position="46"/>
    </location>
</feature>
<dbReference type="AlphaFoldDB" id="A0A564Z2G1"/>
<proteinExistence type="predicted"/>
<dbReference type="InterPro" id="IPR017907">
    <property type="entry name" value="Znf_RING_CS"/>
</dbReference>
<gene>
    <name evidence="6" type="ORF">WMSIL1_LOCUS11673</name>
</gene>
<dbReference type="Pfam" id="PF13639">
    <property type="entry name" value="zf-RING_2"/>
    <property type="match status" value="1"/>
</dbReference>
<name>A0A564Z2G1_HYMDI</name>